<sequence length="425" mass="47046">MDSRRADTLEALSAYIQRQQSLLTRTQADIERLKQLRGEALARSSNDTQGILGDGDKILNLEAYHPSATFPDKIDWQAFSCVDPTPLRTLAIRTRLHHTQRTVPQPVQRTPLSALQKLVKDARKIIVDPVLESIYRTAHSDSTLDPTSTSNDINDQELPTTILSTALPEDRSETRTPSVQESTRTRELKKRKVRPDLAVGCKLGEEGSDSMFMHHDDDESPEVDASTGITLHSALPTPVDGTSVQGEEDADSSCATPVRQSGRHSDHGLSRSAGRAPTYPADLSVRSSRIRKPSLKLQPQGPAELKDPSSALPSPSSLGKRSRESSEVKSAARKPKMEPLCSSADANTEMNKSRSDTYKQVWSVSEQHLLERLLDEIPDGERNRWAKISQAMGGRRTPRQVASRVQKYFEKLKRFGLDVDKGKGS</sequence>
<dbReference type="InterPro" id="IPR001005">
    <property type="entry name" value="SANT/Myb"/>
</dbReference>
<dbReference type="Pfam" id="PF23082">
    <property type="entry name" value="Myb_DNA-binding_2"/>
    <property type="match status" value="1"/>
</dbReference>
<proteinExistence type="predicted"/>
<keyword evidence="5" id="KW-1185">Reference proteome</keyword>
<evidence type="ECO:0000313" key="4">
    <source>
        <dbReference type="EMBL" id="KIM62942.1"/>
    </source>
</evidence>
<dbReference type="CDD" id="cd00167">
    <property type="entry name" value="SANT"/>
    <property type="match status" value="1"/>
</dbReference>
<dbReference type="InParanoid" id="A0A0C3ADC6"/>
<dbReference type="Gene3D" id="1.10.10.60">
    <property type="entry name" value="Homeodomain-like"/>
    <property type="match status" value="1"/>
</dbReference>
<dbReference type="AlphaFoldDB" id="A0A0C3ADC6"/>
<feature type="compositionally biased region" description="Low complexity" evidence="1">
    <location>
        <begin position="308"/>
        <end position="318"/>
    </location>
</feature>
<feature type="compositionally biased region" description="Polar residues" evidence="1">
    <location>
        <begin position="140"/>
        <end position="164"/>
    </location>
</feature>
<reference evidence="4 5" key="1">
    <citation type="submission" date="2014-04" db="EMBL/GenBank/DDBJ databases">
        <authorList>
            <consortium name="DOE Joint Genome Institute"/>
            <person name="Kuo A."/>
            <person name="Kohler A."/>
            <person name="Nagy L.G."/>
            <person name="Floudas D."/>
            <person name="Copeland A."/>
            <person name="Barry K.W."/>
            <person name="Cichocki N."/>
            <person name="Veneault-Fourrey C."/>
            <person name="LaButti K."/>
            <person name="Lindquist E.A."/>
            <person name="Lipzen A."/>
            <person name="Lundell T."/>
            <person name="Morin E."/>
            <person name="Murat C."/>
            <person name="Sun H."/>
            <person name="Tunlid A."/>
            <person name="Henrissat B."/>
            <person name="Grigoriev I.V."/>
            <person name="Hibbett D.S."/>
            <person name="Martin F."/>
            <person name="Nordberg H.P."/>
            <person name="Cantor M.N."/>
            <person name="Hua S.X."/>
        </authorList>
    </citation>
    <scope>NUCLEOTIDE SEQUENCE [LARGE SCALE GENOMIC DNA]</scope>
    <source>
        <strain evidence="4 5">Foug A</strain>
    </source>
</reference>
<feature type="domain" description="HTH myb-type" evidence="3">
    <location>
        <begin position="354"/>
        <end position="413"/>
    </location>
</feature>
<gene>
    <name evidence="4" type="ORF">SCLCIDRAFT_784092</name>
</gene>
<dbReference type="HOGENOM" id="CLU_039073_0_0_1"/>
<feature type="region of interest" description="Disordered" evidence="1">
    <location>
        <begin position="140"/>
        <end position="356"/>
    </location>
</feature>
<dbReference type="SUPFAM" id="SSF46689">
    <property type="entry name" value="Homeodomain-like"/>
    <property type="match status" value="1"/>
</dbReference>
<reference evidence="5" key="2">
    <citation type="submission" date="2015-01" db="EMBL/GenBank/DDBJ databases">
        <title>Evolutionary Origins and Diversification of the Mycorrhizal Mutualists.</title>
        <authorList>
            <consortium name="DOE Joint Genome Institute"/>
            <consortium name="Mycorrhizal Genomics Consortium"/>
            <person name="Kohler A."/>
            <person name="Kuo A."/>
            <person name="Nagy L.G."/>
            <person name="Floudas D."/>
            <person name="Copeland A."/>
            <person name="Barry K.W."/>
            <person name="Cichocki N."/>
            <person name="Veneault-Fourrey C."/>
            <person name="LaButti K."/>
            <person name="Lindquist E.A."/>
            <person name="Lipzen A."/>
            <person name="Lundell T."/>
            <person name="Morin E."/>
            <person name="Murat C."/>
            <person name="Riley R."/>
            <person name="Ohm R."/>
            <person name="Sun H."/>
            <person name="Tunlid A."/>
            <person name="Henrissat B."/>
            <person name="Grigoriev I.V."/>
            <person name="Hibbett D.S."/>
            <person name="Martin F."/>
        </authorList>
    </citation>
    <scope>NUCLEOTIDE SEQUENCE [LARGE SCALE GENOMIC DNA]</scope>
    <source>
        <strain evidence="5">Foug A</strain>
    </source>
</reference>
<evidence type="ECO:0000259" key="3">
    <source>
        <dbReference type="PROSITE" id="PS51294"/>
    </source>
</evidence>
<dbReference type="EMBL" id="KN822039">
    <property type="protein sequence ID" value="KIM62942.1"/>
    <property type="molecule type" value="Genomic_DNA"/>
</dbReference>
<dbReference type="PANTHER" id="PTHR22705:SF0">
    <property type="entry name" value="ZZ-TYPE ZINC FINGER-CONTAINING PROTEIN 3"/>
    <property type="match status" value="1"/>
</dbReference>
<dbReference type="STRING" id="1036808.A0A0C3ADC6"/>
<dbReference type="InterPro" id="IPR009057">
    <property type="entry name" value="Homeodomain-like_sf"/>
</dbReference>
<name>A0A0C3ADC6_9AGAM</name>
<feature type="domain" description="Myb-like" evidence="2">
    <location>
        <begin position="354"/>
        <end position="409"/>
    </location>
</feature>
<accession>A0A0C3ADC6</accession>
<dbReference type="PROSITE" id="PS51294">
    <property type="entry name" value="HTH_MYB"/>
    <property type="match status" value="1"/>
</dbReference>
<dbReference type="InterPro" id="IPR037830">
    <property type="entry name" value="ZZZ3"/>
</dbReference>
<dbReference type="OrthoDB" id="424753at2759"/>
<evidence type="ECO:0000259" key="2">
    <source>
        <dbReference type="PROSITE" id="PS50090"/>
    </source>
</evidence>
<dbReference type="SMART" id="SM00717">
    <property type="entry name" value="SANT"/>
    <property type="match status" value="1"/>
</dbReference>
<evidence type="ECO:0000256" key="1">
    <source>
        <dbReference type="SAM" id="MobiDB-lite"/>
    </source>
</evidence>
<organism evidence="4 5">
    <name type="scientific">Scleroderma citrinum Foug A</name>
    <dbReference type="NCBI Taxonomy" id="1036808"/>
    <lineage>
        <taxon>Eukaryota</taxon>
        <taxon>Fungi</taxon>
        <taxon>Dikarya</taxon>
        <taxon>Basidiomycota</taxon>
        <taxon>Agaricomycotina</taxon>
        <taxon>Agaricomycetes</taxon>
        <taxon>Agaricomycetidae</taxon>
        <taxon>Boletales</taxon>
        <taxon>Sclerodermatineae</taxon>
        <taxon>Sclerodermataceae</taxon>
        <taxon>Scleroderma</taxon>
    </lineage>
</organism>
<evidence type="ECO:0000313" key="5">
    <source>
        <dbReference type="Proteomes" id="UP000053989"/>
    </source>
</evidence>
<protein>
    <submittedName>
        <fullName evidence="4">Uncharacterized protein</fullName>
    </submittedName>
</protein>
<dbReference type="PANTHER" id="PTHR22705">
    <property type="entry name" value="ZINC FINGER, ZZ DOMAIN CONTAINING 3"/>
    <property type="match status" value="1"/>
</dbReference>
<dbReference type="InterPro" id="IPR017930">
    <property type="entry name" value="Myb_dom"/>
</dbReference>
<dbReference type="Proteomes" id="UP000053989">
    <property type="component" value="Unassembled WGS sequence"/>
</dbReference>
<dbReference type="PROSITE" id="PS50090">
    <property type="entry name" value="MYB_LIKE"/>
    <property type="match status" value="1"/>
</dbReference>